<dbReference type="Proteomes" id="UP001597337">
    <property type="component" value="Unassembled WGS sequence"/>
</dbReference>
<feature type="region of interest" description="Disordered" evidence="1">
    <location>
        <begin position="14"/>
        <end position="43"/>
    </location>
</feature>
<name>A0ABW4YCP7_9GAMM</name>
<evidence type="ECO:0000313" key="3">
    <source>
        <dbReference type="Proteomes" id="UP001597337"/>
    </source>
</evidence>
<dbReference type="RefSeq" id="WP_386028248.1">
    <property type="nucleotide sequence ID" value="NZ_JBHUHX010000051.1"/>
</dbReference>
<feature type="compositionally biased region" description="Acidic residues" evidence="1">
    <location>
        <begin position="24"/>
        <end position="33"/>
    </location>
</feature>
<evidence type="ECO:0000313" key="2">
    <source>
        <dbReference type="EMBL" id="MFD2113416.1"/>
    </source>
</evidence>
<protein>
    <submittedName>
        <fullName evidence="2">Uncharacterized protein</fullName>
    </submittedName>
</protein>
<accession>A0ABW4YCP7</accession>
<organism evidence="2 3">
    <name type="scientific">Thiorhodococcus fuscus</name>
    <dbReference type="NCBI Taxonomy" id="527200"/>
    <lineage>
        <taxon>Bacteria</taxon>
        <taxon>Pseudomonadati</taxon>
        <taxon>Pseudomonadota</taxon>
        <taxon>Gammaproteobacteria</taxon>
        <taxon>Chromatiales</taxon>
        <taxon>Chromatiaceae</taxon>
        <taxon>Thiorhodococcus</taxon>
    </lineage>
</organism>
<reference evidence="3" key="1">
    <citation type="journal article" date="2019" name="Int. J. Syst. Evol. Microbiol.">
        <title>The Global Catalogue of Microorganisms (GCM) 10K type strain sequencing project: providing services to taxonomists for standard genome sequencing and annotation.</title>
        <authorList>
            <consortium name="The Broad Institute Genomics Platform"/>
            <consortium name="The Broad Institute Genome Sequencing Center for Infectious Disease"/>
            <person name="Wu L."/>
            <person name="Ma J."/>
        </authorList>
    </citation>
    <scope>NUCLEOTIDE SEQUENCE [LARGE SCALE GENOMIC DNA]</scope>
    <source>
        <strain evidence="3">KACC 12597</strain>
    </source>
</reference>
<proteinExistence type="predicted"/>
<gene>
    <name evidence="2" type="ORF">ACFSJC_16325</name>
</gene>
<sequence length="71" mass="7784">MKTTIVRHAFGIRCAPRSPNEAQVESEETEEPQDALKSDDATATTVVRRALGIRCIPVAPTKHEQNPDNGQ</sequence>
<dbReference type="EMBL" id="JBHUHX010000051">
    <property type="protein sequence ID" value="MFD2113416.1"/>
    <property type="molecule type" value="Genomic_DNA"/>
</dbReference>
<comment type="caution">
    <text evidence="2">The sequence shown here is derived from an EMBL/GenBank/DDBJ whole genome shotgun (WGS) entry which is preliminary data.</text>
</comment>
<evidence type="ECO:0000256" key="1">
    <source>
        <dbReference type="SAM" id="MobiDB-lite"/>
    </source>
</evidence>
<keyword evidence="3" id="KW-1185">Reference proteome</keyword>